<name>A0A167ZN29_9HYPO</name>
<dbReference type="InterPro" id="IPR021858">
    <property type="entry name" value="Fun_TF"/>
</dbReference>
<dbReference type="OrthoDB" id="5126878at2759"/>
<dbReference type="PANTHER" id="PTHR38111">
    <property type="entry name" value="ZN(2)-C6 FUNGAL-TYPE DOMAIN-CONTAINING PROTEIN-RELATED"/>
    <property type="match status" value="1"/>
</dbReference>
<organism evidence="2 3">
    <name type="scientific">Moelleriella libera RCEF 2490</name>
    <dbReference type="NCBI Taxonomy" id="1081109"/>
    <lineage>
        <taxon>Eukaryota</taxon>
        <taxon>Fungi</taxon>
        <taxon>Dikarya</taxon>
        <taxon>Ascomycota</taxon>
        <taxon>Pezizomycotina</taxon>
        <taxon>Sordariomycetes</taxon>
        <taxon>Hypocreomycetidae</taxon>
        <taxon>Hypocreales</taxon>
        <taxon>Clavicipitaceae</taxon>
        <taxon>Moelleriella</taxon>
    </lineage>
</organism>
<accession>A0A167ZN29</accession>
<keyword evidence="3" id="KW-1185">Reference proteome</keyword>
<dbReference type="STRING" id="1081109.A0A167ZN29"/>
<evidence type="ECO:0000313" key="2">
    <source>
        <dbReference type="EMBL" id="KZZ92885.1"/>
    </source>
</evidence>
<keyword evidence="1" id="KW-0539">Nucleus</keyword>
<dbReference type="Proteomes" id="UP000078544">
    <property type="component" value="Unassembled WGS sequence"/>
</dbReference>
<dbReference type="InterPro" id="IPR053178">
    <property type="entry name" value="Osmoadaptation_assoc"/>
</dbReference>
<evidence type="ECO:0000256" key="1">
    <source>
        <dbReference type="ARBA" id="ARBA00023242"/>
    </source>
</evidence>
<sequence>MPKGGLGRGNLSETDVTGDWIIQLRGGVIDSPALQASVAAYAASHLARENRDSALLQRSRELYTRGLEHLRYALARQSTRLNNETLATCLALSMYELSEAPDAAPDDMSKQYPATDATKPGSAYSSHLLGAMALVELRGPDVNRSPLAHSLFLCVRRYALLGTLINRRDTFLSKKPWKDRPWAVYRKNKLDTCLDALFDMPAVMRQWADVAGEENEVLVETKCNTIIARCKQLHVTLRDWFRDFESSFSGPLYRDQFCKLESSFDRDDCGKVFPISFHYSCLSVAYLLITYWSGAMIVHNLAMGAHYKLAFLSSNSSSRTASCCNAAERHSQLSMMMVRNMCQSTEYFMGQDTGRLGLTMATGVLQGCLATMRGGPEPWEREQGWAMEMMQRIGVQLNLPKREMFTALS</sequence>
<comment type="caution">
    <text evidence="2">The sequence shown here is derived from an EMBL/GenBank/DDBJ whole genome shotgun (WGS) entry which is preliminary data.</text>
</comment>
<reference evidence="2 3" key="1">
    <citation type="journal article" date="2016" name="Genome Biol. Evol.">
        <title>Divergent and convergent evolution of fungal pathogenicity.</title>
        <authorList>
            <person name="Shang Y."/>
            <person name="Xiao G."/>
            <person name="Zheng P."/>
            <person name="Cen K."/>
            <person name="Zhan S."/>
            <person name="Wang C."/>
        </authorList>
    </citation>
    <scope>NUCLEOTIDE SEQUENCE [LARGE SCALE GENOMIC DNA]</scope>
    <source>
        <strain evidence="2 3">RCEF 2490</strain>
    </source>
</reference>
<dbReference type="PANTHER" id="PTHR38111:SF11">
    <property type="entry name" value="TRANSCRIPTION FACTOR DOMAIN-CONTAINING PROTEIN-RELATED"/>
    <property type="match status" value="1"/>
</dbReference>
<dbReference type="AlphaFoldDB" id="A0A167ZN29"/>
<evidence type="ECO:0000313" key="3">
    <source>
        <dbReference type="Proteomes" id="UP000078544"/>
    </source>
</evidence>
<proteinExistence type="predicted"/>
<dbReference type="Pfam" id="PF11951">
    <property type="entry name" value="Fungal_trans_2"/>
    <property type="match status" value="1"/>
</dbReference>
<dbReference type="EMBL" id="AZGY01000014">
    <property type="protein sequence ID" value="KZZ92885.1"/>
    <property type="molecule type" value="Genomic_DNA"/>
</dbReference>
<protein>
    <submittedName>
        <fullName evidence="2">C6 zinc finger domain protein</fullName>
    </submittedName>
</protein>
<gene>
    <name evidence="2" type="ORF">AAL_05917</name>
</gene>